<dbReference type="PANTHER" id="PTHR44936">
    <property type="entry name" value="SENSOR PROTEIN CREC"/>
    <property type="match status" value="1"/>
</dbReference>
<feature type="domain" description="Histidine kinase" evidence="9">
    <location>
        <begin position="517"/>
        <end position="624"/>
    </location>
</feature>
<dbReference type="PROSITE" id="PS50109">
    <property type="entry name" value="HIS_KIN"/>
    <property type="match status" value="1"/>
</dbReference>
<keyword evidence="12" id="KW-1185">Reference proteome</keyword>
<feature type="domain" description="HAMP" evidence="10">
    <location>
        <begin position="328"/>
        <end position="380"/>
    </location>
</feature>
<dbReference type="InterPro" id="IPR005467">
    <property type="entry name" value="His_kinase_dom"/>
</dbReference>
<keyword evidence="7" id="KW-0067">ATP-binding</keyword>
<dbReference type="SMART" id="SM00304">
    <property type="entry name" value="HAMP"/>
    <property type="match status" value="1"/>
</dbReference>
<evidence type="ECO:0000256" key="5">
    <source>
        <dbReference type="ARBA" id="ARBA00022741"/>
    </source>
</evidence>
<evidence type="ECO:0000256" key="8">
    <source>
        <dbReference type="ARBA" id="ARBA00023012"/>
    </source>
</evidence>
<evidence type="ECO:0000256" key="1">
    <source>
        <dbReference type="ARBA" id="ARBA00000085"/>
    </source>
</evidence>
<dbReference type="RefSeq" id="WP_221057407.1">
    <property type="nucleotide sequence ID" value="NZ_AP019781.1"/>
</dbReference>
<dbReference type="InterPro" id="IPR003660">
    <property type="entry name" value="HAMP_dom"/>
</dbReference>
<gene>
    <name evidence="11" type="ORF">MchiMG62_00750</name>
</gene>
<evidence type="ECO:0000256" key="4">
    <source>
        <dbReference type="ARBA" id="ARBA00022679"/>
    </source>
</evidence>
<reference evidence="11 12" key="1">
    <citation type="submission" date="2019-06" db="EMBL/GenBank/DDBJ databases">
        <title>Complete genome sequence of Methanoculleus chikugoensis strain MG62.</title>
        <authorList>
            <person name="Asakawa S."/>
            <person name="Dianou D."/>
        </authorList>
    </citation>
    <scope>NUCLEOTIDE SEQUENCE [LARGE SCALE GENOMIC DNA]</scope>
    <source>
        <strain evidence="11 12">MG62</strain>
    </source>
</reference>
<dbReference type="EMBL" id="AP019781">
    <property type="protein sequence ID" value="BBL66894.1"/>
    <property type="molecule type" value="Genomic_DNA"/>
</dbReference>
<evidence type="ECO:0000256" key="6">
    <source>
        <dbReference type="ARBA" id="ARBA00022777"/>
    </source>
</evidence>
<dbReference type="CDD" id="cd06225">
    <property type="entry name" value="HAMP"/>
    <property type="match status" value="1"/>
</dbReference>
<keyword evidence="3" id="KW-0597">Phosphoprotein</keyword>
<dbReference type="EC" id="2.7.13.3" evidence="2"/>
<name>A0ABN5XIR9_9EURY</name>
<dbReference type="GeneID" id="66129571"/>
<dbReference type="PROSITE" id="PS50885">
    <property type="entry name" value="HAMP"/>
    <property type="match status" value="1"/>
</dbReference>
<evidence type="ECO:0000259" key="10">
    <source>
        <dbReference type="PROSITE" id="PS50885"/>
    </source>
</evidence>
<dbReference type="InterPro" id="IPR003594">
    <property type="entry name" value="HATPase_dom"/>
</dbReference>
<dbReference type="PANTHER" id="PTHR44936:SF9">
    <property type="entry name" value="SENSOR PROTEIN CREC"/>
    <property type="match status" value="1"/>
</dbReference>
<evidence type="ECO:0000256" key="3">
    <source>
        <dbReference type="ARBA" id="ARBA00022553"/>
    </source>
</evidence>
<proteinExistence type="predicted"/>
<organism evidence="11 12">
    <name type="scientific">Methanoculleus chikugoensis</name>
    <dbReference type="NCBI Taxonomy" id="118126"/>
    <lineage>
        <taxon>Archaea</taxon>
        <taxon>Methanobacteriati</taxon>
        <taxon>Methanobacteriota</taxon>
        <taxon>Stenosarchaea group</taxon>
        <taxon>Methanomicrobia</taxon>
        <taxon>Methanomicrobiales</taxon>
        <taxon>Methanomicrobiaceae</taxon>
        <taxon>Methanoculleus</taxon>
    </lineage>
</organism>
<evidence type="ECO:0000259" key="9">
    <source>
        <dbReference type="PROSITE" id="PS50109"/>
    </source>
</evidence>
<keyword evidence="8" id="KW-0902">Two-component regulatory system</keyword>
<dbReference type="InterPro" id="IPR050980">
    <property type="entry name" value="2C_sensor_his_kinase"/>
</dbReference>
<keyword evidence="5" id="KW-0547">Nucleotide-binding</keyword>
<dbReference type="SMART" id="SM00387">
    <property type="entry name" value="HATPase_c"/>
    <property type="match status" value="1"/>
</dbReference>
<sequence length="629" mass="69404">MKSKSPVRPSLPLMAYLLLAILLATVPVVCLLSVVDSVAIRQELEANAEASRNQTESATVLAVNLVNAGLKLFDKTLDHEMEEAFVPVLAEYERAGRDPGEMDLDRLREVLGDGMDVYIINESGVIEYTSYPPDLGLDFRQIPDFYDRVTEIRLGDPFAADRAVYGIASGELRKYAYMPSPDHRYLFELGLTGSEFQQYHTALKYREAVWDLVDKNPDVVEIRIFDCLGKVVVGEAHPDDDRRLEMVRRAYREKAVIEAENATAGELTRYVFVDMADTDYASNMSLVVELTYTTQRGEAELAGIFNRHADVLLIALFCIGSLSALAAHHLTRPIRSLVEDVDAVARGDLERPIRVSGDEEFMHLAESVRRVVGSLKGTIQMIRESEEEVVRHSRLLEEQVRERTAALEASNRAATLYLDIMGHDINNANNVANLYADLLQAELEGEPEAELLGKARKGLTKSIEIVHNVNTIQKVQGGVPSLRPIDLDAVIRVEIEHSPAPITYAGTTAAVLADDLLSEIFANLIGNAVKHGGPSVEIAVRVEERGEEVLVSVEDTGPGIPDAVKARLFERLVRGTHSTAGTGLGLYICRMLTERYGGKIRAADRVEGRPEEGAAIRFTLRKTGEEGSS</sequence>
<dbReference type="Proteomes" id="UP000824969">
    <property type="component" value="Chromosome"/>
</dbReference>
<dbReference type="Pfam" id="PF00672">
    <property type="entry name" value="HAMP"/>
    <property type="match status" value="1"/>
</dbReference>
<evidence type="ECO:0000313" key="11">
    <source>
        <dbReference type="EMBL" id="BBL66894.1"/>
    </source>
</evidence>
<keyword evidence="6" id="KW-0418">Kinase</keyword>
<protein>
    <recommendedName>
        <fullName evidence="2">histidine kinase</fullName>
        <ecNumber evidence="2">2.7.13.3</ecNumber>
    </recommendedName>
</protein>
<evidence type="ECO:0000256" key="2">
    <source>
        <dbReference type="ARBA" id="ARBA00012438"/>
    </source>
</evidence>
<dbReference type="Pfam" id="PF02518">
    <property type="entry name" value="HATPase_c"/>
    <property type="match status" value="1"/>
</dbReference>
<evidence type="ECO:0000256" key="7">
    <source>
        <dbReference type="ARBA" id="ARBA00022840"/>
    </source>
</evidence>
<dbReference type="CDD" id="cd00075">
    <property type="entry name" value="HATPase"/>
    <property type="match status" value="1"/>
</dbReference>
<comment type="catalytic activity">
    <reaction evidence="1">
        <text>ATP + protein L-histidine = ADP + protein N-phospho-L-histidine.</text>
        <dbReference type="EC" id="2.7.13.3"/>
    </reaction>
</comment>
<evidence type="ECO:0000313" key="12">
    <source>
        <dbReference type="Proteomes" id="UP000824969"/>
    </source>
</evidence>
<keyword evidence="4" id="KW-0808">Transferase</keyword>
<accession>A0ABN5XIR9</accession>